<proteinExistence type="predicted"/>
<name>A0A509EM45_9HYPH</name>
<sequence>MQARWMTLPEIAQARQISLEEAQRLVDEANCPKVFRLHGTIYLV</sequence>
<dbReference type="Proteomes" id="UP000410984">
    <property type="component" value="Unassembled WGS sequence"/>
</dbReference>
<evidence type="ECO:0008006" key="3">
    <source>
        <dbReference type="Google" id="ProtNLM"/>
    </source>
</evidence>
<keyword evidence="2" id="KW-1185">Reference proteome</keyword>
<organism evidence="1 2">
    <name type="scientific">Methylobacterium symbioticum</name>
    <dbReference type="NCBI Taxonomy" id="2584084"/>
    <lineage>
        <taxon>Bacteria</taxon>
        <taxon>Pseudomonadati</taxon>
        <taxon>Pseudomonadota</taxon>
        <taxon>Alphaproteobacteria</taxon>
        <taxon>Hyphomicrobiales</taxon>
        <taxon>Methylobacteriaceae</taxon>
        <taxon>Methylobacterium</taxon>
    </lineage>
</organism>
<accession>A0A509EM45</accession>
<gene>
    <name evidence="1" type="ORF">MET9862_05126</name>
</gene>
<protein>
    <recommendedName>
        <fullName evidence="3">DNA-binding protein</fullName>
    </recommendedName>
</protein>
<dbReference type="AlphaFoldDB" id="A0A509EM45"/>
<evidence type="ECO:0000313" key="1">
    <source>
        <dbReference type="EMBL" id="VUD74495.1"/>
    </source>
</evidence>
<dbReference type="EMBL" id="CABFPH010000129">
    <property type="protein sequence ID" value="VUD74495.1"/>
    <property type="molecule type" value="Genomic_DNA"/>
</dbReference>
<dbReference type="RefSeq" id="WP_280178998.1">
    <property type="nucleotide sequence ID" value="NZ_CABFPH010000129.1"/>
</dbReference>
<evidence type="ECO:0000313" key="2">
    <source>
        <dbReference type="Proteomes" id="UP000410984"/>
    </source>
</evidence>
<reference evidence="1 2" key="1">
    <citation type="submission" date="2019-06" db="EMBL/GenBank/DDBJ databases">
        <authorList>
            <person name="Rodrigo-Torres L."/>
            <person name="Arahal R. D."/>
            <person name="Lucena T."/>
        </authorList>
    </citation>
    <scope>NUCLEOTIDE SEQUENCE [LARGE SCALE GENOMIC DNA]</scope>
    <source>
        <strain evidence="1 2">SB0023/3</strain>
    </source>
</reference>